<dbReference type="PANTHER" id="PTHR28147">
    <property type="entry name" value="N-GLYCOSYLATION PROTEIN EOS1"/>
    <property type="match status" value="1"/>
</dbReference>
<evidence type="ECO:0000313" key="2">
    <source>
        <dbReference type="EMBL" id="RPB09441.1"/>
    </source>
</evidence>
<dbReference type="GO" id="GO:0034599">
    <property type="term" value="P:cellular response to oxidative stress"/>
    <property type="evidence" value="ECO:0007669"/>
    <property type="project" value="InterPro"/>
</dbReference>
<keyword evidence="1" id="KW-0812">Transmembrane</keyword>
<evidence type="ECO:0000256" key="1">
    <source>
        <dbReference type="SAM" id="Phobius"/>
    </source>
</evidence>
<dbReference type="AlphaFoldDB" id="A0A3N4KM74"/>
<organism evidence="2 3">
    <name type="scientific">Morchella conica CCBAS932</name>
    <dbReference type="NCBI Taxonomy" id="1392247"/>
    <lineage>
        <taxon>Eukaryota</taxon>
        <taxon>Fungi</taxon>
        <taxon>Dikarya</taxon>
        <taxon>Ascomycota</taxon>
        <taxon>Pezizomycotina</taxon>
        <taxon>Pezizomycetes</taxon>
        <taxon>Pezizales</taxon>
        <taxon>Morchellaceae</taxon>
        <taxon>Morchella</taxon>
    </lineage>
</organism>
<dbReference type="GO" id="GO:0006487">
    <property type="term" value="P:protein N-linked glycosylation"/>
    <property type="evidence" value="ECO:0007669"/>
    <property type="project" value="TreeGrafter"/>
</dbReference>
<dbReference type="PANTHER" id="PTHR28147:SF1">
    <property type="entry name" value="N-GLYCOSYLATION PROTEIN EOS1"/>
    <property type="match status" value="1"/>
</dbReference>
<feature type="transmembrane region" description="Helical" evidence="1">
    <location>
        <begin position="60"/>
        <end position="77"/>
    </location>
</feature>
<dbReference type="EMBL" id="ML119152">
    <property type="protein sequence ID" value="RPB09441.1"/>
    <property type="molecule type" value="Genomic_DNA"/>
</dbReference>
<accession>A0A3N4KM74</accession>
<name>A0A3N4KM74_9PEZI</name>
<dbReference type="OrthoDB" id="2139606at2759"/>
<feature type="transmembrane region" description="Helical" evidence="1">
    <location>
        <begin position="89"/>
        <end position="109"/>
    </location>
</feature>
<protein>
    <submittedName>
        <fullName evidence="2">Uncharacterized protein</fullName>
    </submittedName>
</protein>
<dbReference type="Proteomes" id="UP000277580">
    <property type="component" value="Unassembled WGS sequence"/>
</dbReference>
<dbReference type="GO" id="GO:0005789">
    <property type="term" value="C:endoplasmic reticulum membrane"/>
    <property type="evidence" value="ECO:0007669"/>
    <property type="project" value="InterPro"/>
</dbReference>
<evidence type="ECO:0000313" key="3">
    <source>
        <dbReference type="Proteomes" id="UP000277580"/>
    </source>
</evidence>
<dbReference type="Pfam" id="PF12326">
    <property type="entry name" value="EOS1"/>
    <property type="match status" value="1"/>
</dbReference>
<sequence length="123" mass="14023">MPLVWHRSEFCSRAFADIARLIYYTPKATIVRLFSIGAINAYLTSWTLQLVGGNNKPQTFLPAWIFIAFVLTISYHMTLRKINVSRGEFSPAISVLCFVSFCSMCTLLYEIHLCPPVCKRQPV</sequence>
<dbReference type="InParanoid" id="A0A3N4KM74"/>
<dbReference type="InterPro" id="IPR021100">
    <property type="entry name" value="N-glycosylation_EOS1"/>
</dbReference>
<gene>
    <name evidence="2" type="ORF">P167DRAFT_304561</name>
</gene>
<keyword evidence="1" id="KW-0472">Membrane</keyword>
<proteinExistence type="predicted"/>
<reference evidence="2 3" key="1">
    <citation type="journal article" date="2018" name="Nat. Ecol. Evol.">
        <title>Pezizomycetes genomes reveal the molecular basis of ectomycorrhizal truffle lifestyle.</title>
        <authorList>
            <person name="Murat C."/>
            <person name="Payen T."/>
            <person name="Noel B."/>
            <person name="Kuo A."/>
            <person name="Morin E."/>
            <person name="Chen J."/>
            <person name="Kohler A."/>
            <person name="Krizsan K."/>
            <person name="Balestrini R."/>
            <person name="Da Silva C."/>
            <person name="Montanini B."/>
            <person name="Hainaut M."/>
            <person name="Levati E."/>
            <person name="Barry K.W."/>
            <person name="Belfiori B."/>
            <person name="Cichocki N."/>
            <person name="Clum A."/>
            <person name="Dockter R.B."/>
            <person name="Fauchery L."/>
            <person name="Guy J."/>
            <person name="Iotti M."/>
            <person name="Le Tacon F."/>
            <person name="Lindquist E.A."/>
            <person name="Lipzen A."/>
            <person name="Malagnac F."/>
            <person name="Mello A."/>
            <person name="Molinier V."/>
            <person name="Miyauchi S."/>
            <person name="Poulain J."/>
            <person name="Riccioni C."/>
            <person name="Rubini A."/>
            <person name="Sitrit Y."/>
            <person name="Splivallo R."/>
            <person name="Traeger S."/>
            <person name="Wang M."/>
            <person name="Zifcakova L."/>
            <person name="Wipf D."/>
            <person name="Zambonelli A."/>
            <person name="Paolocci F."/>
            <person name="Nowrousian M."/>
            <person name="Ottonello S."/>
            <person name="Baldrian P."/>
            <person name="Spatafora J.W."/>
            <person name="Henrissat B."/>
            <person name="Nagy L.G."/>
            <person name="Aury J.M."/>
            <person name="Wincker P."/>
            <person name="Grigoriev I.V."/>
            <person name="Bonfante P."/>
            <person name="Martin F.M."/>
        </authorList>
    </citation>
    <scope>NUCLEOTIDE SEQUENCE [LARGE SCALE GENOMIC DNA]</scope>
    <source>
        <strain evidence="2 3">CCBAS932</strain>
    </source>
</reference>
<feature type="transmembrane region" description="Helical" evidence="1">
    <location>
        <begin position="30"/>
        <end position="48"/>
    </location>
</feature>
<keyword evidence="3" id="KW-1185">Reference proteome</keyword>
<keyword evidence="1" id="KW-1133">Transmembrane helix</keyword>